<dbReference type="OrthoDB" id="441660at2759"/>
<name>A0A9D3T8K2_MEGAT</name>
<comment type="caution">
    <text evidence="4">The sequence shown here is derived from an EMBL/GenBank/DDBJ whole genome shotgun (WGS) entry which is preliminary data.</text>
</comment>
<dbReference type="PANTHER" id="PTHR24020">
    <property type="entry name" value="COLLAGEN ALPHA"/>
    <property type="match status" value="1"/>
</dbReference>
<evidence type="ECO:0000313" key="5">
    <source>
        <dbReference type="Proteomes" id="UP001046870"/>
    </source>
</evidence>
<feature type="compositionally biased region" description="Polar residues" evidence="2">
    <location>
        <begin position="36"/>
        <end position="51"/>
    </location>
</feature>
<evidence type="ECO:0000256" key="1">
    <source>
        <dbReference type="ARBA" id="ARBA00022737"/>
    </source>
</evidence>
<dbReference type="PANTHER" id="PTHR24020:SF36">
    <property type="entry name" value="COCHLIN"/>
    <property type="match status" value="1"/>
</dbReference>
<reference evidence="4" key="1">
    <citation type="submission" date="2021-01" db="EMBL/GenBank/DDBJ databases">
        <authorList>
            <person name="Zahm M."/>
            <person name="Roques C."/>
            <person name="Cabau C."/>
            <person name="Klopp C."/>
            <person name="Donnadieu C."/>
            <person name="Jouanno E."/>
            <person name="Lampietro C."/>
            <person name="Louis A."/>
            <person name="Herpin A."/>
            <person name="Echchiki A."/>
            <person name="Berthelot C."/>
            <person name="Parey E."/>
            <person name="Roest-Crollius H."/>
            <person name="Braasch I."/>
            <person name="Postlethwait J."/>
            <person name="Bobe J."/>
            <person name="Montfort J."/>
            <person name="Bouchez O."/>
            <person name="Begum T."/>
            <person name="Mejri S."/>
            <person name="Adams A."/>
            <person name="Chen W.-J."/>
            <person name="Guiguen Y."/>
        </authorList>
    </citation>
    <scope>NUCLEOTIDE SEQUENCE</scope>
    <source>
        <strain evidence="4">YG-15Mar2019-1</strain>
        <tissue evidence="4">Brain</tissue>
    </source>
</reference>
<dbReference type="FunFam" id="3.40.50.410:FF:000009">
    <property type="entry name" value="Putative vitrin"/>
    <property type="match status" value="1"/>
</dbReference>
<dbReference type="Gene3D" id="3.40.50.410">
    <property type="entry name" value="von Willebrand factor, type A domain"/>
    <property type="match status" value="2"/>
</dbReference>
<dbReference type="PROSITE" id="PS50234">
    <property type="entry name" value="VWFA"/>
    <property type="match status" value="2"/>
</dbReference>
<dbReference type="EMBL" id="JAFDVH010000013">
    <property type="protein sequence ID" value="KAG7465621.1"/>
    <property type="molecule type" value="Genomic_DNA"/>
</dbReference>
<feature type="domain" description="VWFA" evidence="3">
    <location>
        <begin position="80"/>
        <end position="265"/>
    </location>
</feature>
<feature type="domain" description="VWFA" evidence="3">
    <location>
        <begin position="282"/>
        <end position="452"/>
    </location>
</feature>
<proteinExistence type="predicted"/>
<dbReference type="Proteomes" id="UP001046870">
    <property type="component" value="Chromosome 13"/>
</dbReference>
<dbReference type="AlphaFoldDB" id="A0A9D3T8K2"/>
<organism evidence="4 5">
    <name type="scientific">Megalops atlanticus</name>
    <name type="common">Tarpon</name>
    <name type="synonym">Clupea gigantea</name>
    <dbReference type="NCBI Taxonomy" id="7932"/>
    <lineage>
        <taxon>Eukaryota</taxon>
        <taxon>Metazoa</taxon>
        <taxon>Chordata</taxon>
        <taxon>Craniata</taxon>
        <taxon>Vertebrata</taxon>
        <taxon>Euteleostomi</taxon>
        <taxon>Actinopterygii</taxon>
        <taxon>Neopterygii</taxon>
        <taxon>Teleostei</taxon>
        <taxon>Elopiformes</taxon>
        <taxon>Megalopidae</taxon>
        <taxon>Megalops</taxon>
    </lineage>
</organism>
<sequence length="464" mass="50176">MSTELLAEKTTSAPTPVGSSPSRCPSGRRHSLCPGSFNQPMEVSGQPSTTALPGPGPVKKAAKKTVKKTAQNGIKDCRVDIALLLDGSYNIGQRRFNLQKNFVSKLVLMLRAGPDGPGVGVVQVSETPQIEFYLKNFTQPKDVISAIKEMGFKGGNTNTGKALMHTVQGFFSGGRGGRRGVPRVVVLFVDGWPSDSLDLAAVQARESGINVFVVSVAKASPEEQGLVQDREFMKKAVCRDNGFFNFSMPSWFSSNKHVKPLAQRLCSADRMLCSKTCYNSVNLGFLIDGSSSVGDGNFRLVLDFIASVAGAFEISELGARVGAVQFTYDQKLELDFSEHLERDEALAAIRAIRYMSGGTATGDAINFAVSNLFFSPTATSGKNFLIVITDGQSYDDVASPAAAAQKEGITMYSVGVAWAPQDDLKAMASEPKDRHYFFTRDFTGMKEFQEPLVRGICQDFTESQ</sequence>
<dbReference type="InterPro" id="IPR002035">
    <property type="entry name" value="VWF_A"/>
</dbReference>
<evidence type="ECO:0000256" key="2">
    <source>
        <dbReference type="SAM" id="MobiDB-lite"/>
    </source>
</evidence>
<gene>
    <name evidence="4" type="ORF">MATL_G00155460</name>
</gene>
<keyword evidence="5" id="KW-1185">Reference proteome</keyword>
<evidence type="ECO:0000259" key="3">
    <source>
        <dbReference type="PROSITE" id="PS50234"/>
    </source>
</evidence>
<dbReference type="Pfam" id="PF00092">
    <property type="entry name" value="VWA"/>
    <property type="match status" value="2"/>
</dbReference>
<dbReference type="SMART" id="SM00327">
    <property type="entry name" value="VWA"/>
    <property type="match status" value="2"/>
</dbReference>
<dbReference type="InterPro" id="IPR036465">
    <property type="entry name" value="vWFA_dom_sf"/>
</dbReference>
<feature type="compositionally biased region" description="Low complexity" evidence="2">
    <location>
        <begin position="16"/>
        <end position="25"/>
    </location>
</feature>
<dbReference type="PRINTS" id="PR00453">
    <property type="entry name" value="VWFADOMAIN"/>
</dbReference>
<feature type="region of interest" description="Disordered" evidence="2">
    <location>
        <begin position="1"/>
        <end position="59"/>
    </location>
</feature>
<accession>A0A9D3T8K2</accession>
<evidence type="ECO:0000313" key="4">
    <source>
        <dbReference type="EMBL" id="KAG7465621.1"/>
    </source>
</evidence>
<dbReference type="InterPro" id="IPR050525">
    <property type="entry name" value="ECM_Assembly_Org"/>
</dbReference>
<dbReference type="CDD" id="cd01472">
    <property type="entry name" value="vWA_collagen"/>
    <property type="match status" value="1"/>
</dbReference>
<protein>
    <recommendedName>
        <fullName evidence="3">VWFA domain-containing protein</fullName>
    </recommendedName>
</protein>
<feature type="compositionally biased region" description="Polar residues" evidence="2">
    <location>
        <begin position="1"/>
        <end position="14"/>
    </location>
</feature>
<dbReference type="FunFam" id="3.40.50.410:FF:000029">
    <property type="entry name" value="Cochlin"/>
    <property type="match status" value="1"/>
</dbReference>
<keyword evidence="1" id="KW-0677">Repeat</keyword>
<dbReference type="SUPFAM" id="SSF53300">
    <property type="entry name" value="vWA-like"/>
    <property type="match status" value="2"/>
</dbReference>